<dbReference type="InterPro" id="IPR011033">
    <property type="entry name" value="PRC_barrel-like_sf"/>
</dbReference>
<evidence type="ECO:0000259" key="2">
    <source>
        <dbReference type="Pfam" id="PF05239"/>
    </source>
</evidence>
<dbReference type="EMBL" id="LBVC01000084">
    <property type="protein sequence ID" value="KKQ76126.1"/>
    <property type="molecule type" value="Genomic_DNA"/>
</dbReference>
<dbReference type="Proteomes" id="UP000034324">
    <property type="component" value="Unassembled WGS sequence"/>
</dbReference>
<organism evidence="3 4">
    <name type="scientific">Candidatus Daviesbacteria bacterium GW2011_GWF2_38_6</name>
    <dbReference type="NCBI Taxonomy" id="1618432"/>
    <lineage>
        <taxon>Bacteria</taxon>
        <taxon>Candidatus Daviesiibacteriota</taxon>
    </lineage>
</organism>
<name>A0A0G0NGC0_9BACT</name>
<gene>
    <name evidence="3" type="ORF">US99_C0084G0006</name>
</gene>
<comment type="caution">
    <text evidence="3">The sequence shown here is derived from an EMBL/GenBank/DDBJ whole genome shotgun (WGS) entry which is preliminary data.</text>
</comment>
<dbReference type="AlphaFoldDB" id="A0A0G0NGC0"/>
<dbReference type="Gene3D" id="2.30.30.240">
    <property type="entry name" value="PRC-barrel domain"/>
    <property type="match status" value="1"/>
</dbReference>
<evidence type="ECO:0000313" key="4">
    <source>
        <dbReference type="Proteomes" id="UP000034324"/>
    </source>
</evidence>
<evidence type="ECO:0000313" key="3">
    <source>
        <dbReference type="EMBL" id="KKQ76126.1"/>
    </source>
</evidence>
<reference evidence="3 4" key="1">
    <citation type="journal article" date="2015" name="Nature">
        <title>rRNA introns, odd ribosomes, and small enigmatic genomes across a large radiation of phyla.</title>
        <authorList>
            <person name="Brown C.T."/>
            <person name="Hug L.A."/>
            <person name="Thomas B.C."/>
            <person name="Sharon I."/>
            <person name="Castelle C.J."/>
            <person name="Singh A."/>
            <person name="Wilkins M.J."/>
            <person name="Williams K.H."/>
            <person name="Banfield J.F."/>
        </authorList>
    </citation>
    <scope>NUCLEOTIDE SEQUENCE [LARGE SCALE GENOMIC DNA]</scope>
</reference>
<feature type="region of interest" description="Disordered" evidence="1">
    <location>
        <begin position="74"/>
        <end position="94"/>
    </location>
</feature>
<accession>A0A0G0NGC0</accession>
<proteinExistence type="predicted"/>
<dbReference type="SUPFAM" id="SSF50346">
    <property type="entry name" value="PRC-barrel domain"/>
    <property type="match status" value="1"/>
</dbReference>
<dbReference type="Pfam" id="PF05239">
    <property type="entry name" value="PRC"/>
    <property type="match status" value="1"/>
</dbReference>
<sequence length="94" mass="10476">MINLPVFTVSGKEIGHLIDLNIDTDSQSVISYSVKSHHTIVGIFNNELIINRGQIVDILPDKIIASDNFPPHEDKEKNLLKKKKQAVSAIEKNS</sequence>
<evidence type="ECO:0000256" key="1">
    <source>
        <dbReference type="SAM" id="MobiDB-lite"/>
    </source>
</evidence>
<protein>
    <recommendedName>
        <fullName evidence="2">PRC-barrel domain-containing protein</fullName>
    </recommendedName>
</protein>
<feature type="domain" description="PRC-barrel" evidence="2">
    <location>
        <begin position="2"/>
        <end position="64"/>
    </location>
</feature>
<dbReference type="InterPro" id="IPR027275">
    <property type="entry name" value="PRC-brl_dom"/>
</dbReference>